<reference evidence="2 4" key="1">
    <citation type="journal article" date="2024" name="J Genomics">
        <title>Draft genome sequencing and assembly of Favolaschia claudopus CIRM-BRFM 2984 isolated from oak limbs.</title>
        <authorList>
            <person name="Navarro D."/>
            <person name="Drula E."/>
            <person name="Chaduli D."/>
            <person name="Cazenave R."/>
            <person name="Ahrendt S."/>
            <person name="Wang J."/>
            <person name="Lipzen A."/>
            <person name="Daum C."/>
            <person name="Barry K."/>
            <person name="Grigoriev I.V."/>
            <person name="Favel A."/>
            <person name="Rosso M.N."/>
            <person name="Martin F."/>
        </authorList>
    </citation>
    <scope>NUCLEOTIDE SEQUENCE [LARGE SCALE GENOMIC DNA]</scope>
    <source>
        <strain evidence="2 4">CIRM-BRFM 2984</strain>
    </source>
</reference>
<gene>
    <name evidence="3" type="ORF">R3P38DRAFT_2586870</name>
    <name evidence="2" type="ORF">R3P38DRAFT_2587737</name>
</gene>
<comment type="caution">
    <text evidence="2">The sequence shown here is derived from an EMBL/GenBank/DDBJ whole genome shotgun (WGS) entry which is preliminary data.</text>
</comment>
<organism evidence="2 4">
    <name type="scientific">Favolaschia claudopus</name>
    <dbReference type="NCBI Taxonomy" id="2862362"/>
    <lineage>
        <taxon>Eukaryota</taxon>
        <taxon>Fungi</taxon>
        <taxon>Dikarya</taxon>
        <taxon>Basidiomycota</taxon>
        <taxon>Agaricomycotina</taxon>
        <taxon>Agaricomycetes</taxon>
        <taxon>Agaricomycetidae</taxon>
        <taxon>Agaricales</taxon>
        <taxon>Marasmiineae</taxon>
        <taxon>Mycenaceae</taxon>
        <taxon>Favolaschia</taxon>
    </lineage>
</organism>
<dbReference type="Gene3D" id="2.40.70.10">
    <property type="entry name" value="Acid Proteases"/>
    <property type="match status" value="1"/>
</dbReference>
<protein>
    <submittedName>
        <fullName evidence="2">Uncharacterized protein</fullName>
    </submittedName>
</protein>
<accession>A0AAV9Z3Q0</accession>
<feature type="non-terminal residue" evidence="2">
    <location>
        <position position="205"/>
    </location>
</feature>
<dbReference type="Proteomes" id="UP001362999">
    <property type="component" value="Unassembled WGS sequence"/>
</dbReference>
<keyword evidence="4" id="KW-1185">Reference proteome</keyword>
<evidence type="ECO:0000256" key="1">
    <source>
        <dbReference type="SAM" id="MobiDB-lite"/>
    </source>
</evidence>
<proteinExistence type="predicted"/>
<evidence type="ECO:0000313" key="2">
    <source>
        <dbReference type="EMBL" id="KAK6969506.1"/>
    </source>
</evidence>
<sequence>MYSQSPSIDVFDLYGVGAKAREVGNSVPFIQHVELGGPRGEIVRMRSVIDDGAMVSAIDADVYEKIKHRLAPLRSSARILRMADGRLTPSVGMWSGDVTLGGRTRRGCFEVFNSGGAWALLFGKPLLEKFDAVHEYSPDVLHLRDPSGWVSLQNQFYNVAGTPWGTQVGLTTDIKQRTNFSGGNCASPSRRVHTPLETIPEERND</sequence>
<feature type="region of interest" description="Disordered" evidence="1">
    <location>
        <begin position="180"/>
        <end position="205"/>
    </location>
</feature>
<evidence type="ECO:0000313" key="4">
    <source>
        <dbReference type="Proteomes" id="UP001362999"/>
    </source>
</evidence>
<name>A0AAV9Z3Q0_9AGAR</name>
<dbReference type="EMBL" id="JAWWNJ010000221">
    <property type="protein sequence ID" value="KAK6969506.1"/>
    <property type="molecule type" value="Genomic_DNA"/>
</dbReference>
<dbReference type="InterPro" id="IPR021109">
    <property type="entry name" value="Peptidase_aspartic_dom_sf"/>
</dbReference>
<evidence type="ECO:0000313" key="3">
    <source>
        <dbReference type="EMBL" id="KAK6971622.1"/>
    </source>
</evidence>
<dbReference type="EMBL" id="JAWWNJ010000208">
    <property type="protein sequence ID" value="KAK6971622.1"/>
    <property type="molecule type" value="Genomic_DNA"/>
</dbReference>
<dbReference type="AlphaFoldDB" id="A0AAV9Z3Q0"/>